<protein>
    <recommendedName>
        <fullName evidence="10">Protein-export membrane protein SecG</fullName>
    </recommendedName>
</protein>
<comment type="caution">
    <text evidence="10">Lacks conserved residue(s) required for the propagation of feature annotation.</text>
</comment>
<dbReference type="EMBL" id="FXUB01000001">
    <property type="protein sequence ID" value="SMP04299.1"/>
    <property type="molecule type" value="Genomic_DNA"/>
</dbReference>
<evidence type="ECO:0000256" key="8">
    <source>
        <dbReference type="ARBA" id="ARBA00023010"/>
    </source>
</evidence>
<keyword evidence="4 10" id="KW-1003">Cell membrane</keyword>
<keyword evidence="7 10" id="KW-1133">Transmembrane helix</keyword>
<evidence type="ECO:0000313" key="11">
    <source>
        <dbReference type="EMBL" id="SMP04299.1"/>
    </source>
</evidence>
<dbReference type="Proteomes" id="UP001157911">
    <property type="component" value="Unassembled WGS sequence"/>
</dbReference>
<keyword evidence="3 10" id="KW-0813">Transport</keyword>
<keyword evidence="12" id="KW-1185">Reference proteome</keyword>
<keyword evidence="5 10" id="KW-0812">Transmembrane</keyword>
<comment type="function">
    <text evidence="10">Involved in protein export. Participates in an early event of protein translocation.</text>
</comment>
<evidence type="ECO:0000256" key="7">
    <source>
        <dbReference type="ARBA" id="ARBA00022989"/>
    </source>
</evidence>
<evidence type="ECO:0000256" key="4">
    <source>
        <dbReference type="ARBA" id="ARBA00022475"/>
    </source>
</evidence>
<sequence length="100" mass="10362">MFTALLIFHALIALLLIIVIIIQPGADEGMAMMGGTGTGSAFGADTGAVLTKTTAILGAIFMLNSLLLTVVGTKMMTSNSVVEKVVKTQEQKAPVKPAKK</sequence>
<evidence type="ECO:0000256" key="6">
    <source>
        <dbReference type="ARBA" id="ARBA00022927"/>
    </source>
</evidence>
<dbReference type="RefSeq" id="WP_283399718.1">
    <property type="nucleotide sequence ID" value="NZ_FXUB01000001.1"/>
</dbReference>
<dbReference type="NCBIfam" id="TIGR00810">
    <property type="entry name" value="secG"/>
    <property type="match status" value="1"/>
</dbReference>
<keyword evidence="9 10" id="KW-0472">Membrane</keyword>
<dbReference type="Pfam" id="PF03840">
    <property type="entry name" value="SecG"/>
    <property type="match status" value="1"/>
</dbReference>
<evidence type="ECO:0000256" key="10">
    <source>
        <dbReference type="RuleBase" id="RU365087"/>
    </source>
</evidence>
<dbReference type="PANTHER" id="PTHR34182">
    <property type="entry name" value="PROTEIN-EXPORT MEMBRANE PROTEIN SECG"/>
    <property type="match status" value="1"/>
</dbReference>
<proteinExistence type="inferred from homology"/>
<name>A0ABY1N9V1_9BACT</name>
<keyword evidence="6 10" id="KW-0653">Protein transport</keyword>
<evidence type="ECO:0000256" key="2">
    <source>
        <dbReference type="ARBA" id="ARBA00008445"/>
    </source>
</evidence>
<comment type="similarity">
    <text evidence="2 10">Belongs to the SecG family.</text>
</comment>
<accession>A0ABY1N9V1</accession>
<evidence type="ECO:0000256" key="3">
    <source>
        <dbReference type="ARBA" id="ARBA00022448"/>
    </source>
</evidence>
<keyword evidence="8 10" id="KW-0811">Translocation</keyword>
<organism evidence="11 12">
    <name type="scientific">Desulfurobacterium pacificum</name>
    <dbReference type="NCBI Taxonomy" id="240166"/>
    <lineage>
        <taxon>Bacteria</taxon>
        <taxon>Pseudomonadati</taxon>
        <taxon>Aquificota</taxon>
        <taxon>Aquificia</taxon>
        <taxon>Desulfurobacteriales</taxon>
        <taxon>Desulfurobacteriaceae</taxon>
        <taxon>Desulfurobacterium</taxon>
    </lineage>
</organism>
<dbReference type="PRINTS" id="PR01651">
    <property type="entry name" value="SECGEXPORT"/>
</dbReference>
<evidence type="ECO:0000313" key="12">
    <source>
        <dbReference type="Proteomes" id="UP001157911"/>
    </source>
</evidence>
<evidence type="ECO:0000256" key="1">
    <source>
        <dbReference type="ARBA" id="ARBA00004651"/>
    </source>
</evidence>
<reference evidence="11 12" key="1">
    <citation type="submission" date="2017-05" db="EMBL/GenBank/DDBJ databases">
        <authorList>
            <person name="Varghese N."/>
            <person name="Submissions S."/>
        </authorList>
    </citation>
    <scope>NUCLEOTIDE SEQUENCE [LARGE SCALE GENOMIC DNA]</scope>
    <source>
        <strain evidence="11 12">DSM 15522</strain>
    </source>
</reference>
<evidence type="ECO:0000256" key="9">
    <source>
        <dbReference type="ARBA" id="ARBA00023136"/>
    </source>
</evidence>
<evidence type="ECO:0000256" key="5">
    <source>
        <dbReference type="ARBA" id="ARBA00022692"/>
    </source>
</evidence>
<gene>
    <name evidence="11" type="ORF">SAMN06265339_0208</name>
</gene>
<comment type="caution">
    <text evidence="11">The sequence shown here is derived from an EMBL/GenBank/DDBJ whole genome shotgun (WGS) entry which is preliminary data.</text>
</comment>
<dbReference type="InterPro" id="IPR004692">
    <property type="entry name" value="SecG"/>
</dbReference>
<dbReference type="PANTHER" id="PTHR34182:SF1">
    <property type="entry name" value="PROTEIN-EXPORT MEMBRANE PROTEIN SECG"/>
    <property type="match status" value="1"/>
</dbReference>
<comment type="subcellular location">
    <subcellularLocation>
        <location evidence="1 10">Cell membrane</location>
        <topology evidence="1 10">Multi-pass membrane protein</topology>
    </subcellularLocation>
</comment>
<feature type="transmembrane region" description="Helical" evidence="10">
    <location>
        <begin position="50"/>
        <end position="71"/>
    </location>
</feature>